<proteinExistence type="predicted"/>
<evidence type="ECO:0000313" key="2">
    <source>
        <dbReference type="EMBL" id="KAG8051105.1"/>
    </source>
</evidence>
<evidence type="ECO:0000256" key="1">
    <source>
        <dbReference type="SAM" id="MobiDB-lite"/>
    </source>
</evidence>
<keyword evidence="3" id="KW-1185">Reference proteome</keyword>
<dbReference type="EMBL" id="JAAALK010000289">
    <property type="protein sequence ID" value="KAG8051105.1"/>
    <property type="molecule type" value="Genomic_DNA"/>
</dbReference>
<feature type="region of interest" description="Disordered" evidence="1">
    <location>
        <begin position="1"/>
        <end position="24"/>
    </location>
</feature>
<reference evidence="2" key="1">
    <citation type="journal article" date="2021" name="bioRxiv">
        <title>Whole Genome Assembly and Annotation of Northern Wild Rice, Zizania palustris L., Supports a Whole Genome Duplication in the Zizania Genus.</title>
        <authorList>
            <person name="Haas M."/>
            <person name="Kono T."/>
            <person name="Macchietto M."/>
            <person name="Millas R."/>
            <person name="McGilp L."/>
            <person name="Shao M."/>
            <person name="Duquette J."/>
            <person name="Hirsch C.N."/>
            <person name="Kimball J."/>
        </authorList>
    </citation>
    <scope>NUCLEOTIDE SEQUENCE</scope>
    <source>
        <tissue evidence="2">Fresh leaf tissue</tissue>
    </source>
</reference>
<gene>
    <name evidence="2" type="ORF">GUJ93_ZPchr0009g196</name>
</gene>
<sequence>MPQAASTFKRATGDANMESSTVKKSQVEFPCVVTPMTPDEEGFNESLDFAARSFHDCTNSDEANPAP</sequence>
<reference evidence="2" key="2">
    <citation type="submission" date="2021-02" db="EMBL/GenBank/DDBJ databases">
        <authorList>
            <person name="Kimball J.A."/>
            <person name="Haas M.W."/>
            <person name="Macchietto M."/>
            <person name="Kono T."/>
            <person name="Duquette J."/>
            <person name="Shao M."/>
        </authorList>
    </citation>
    <scope>NUCLEOTIDE SEQUENCE</scope>
    <source>
        <tissue evidence="2">Fresh leaf tissue</tissue>
    </source>
</reference>
<dbReference type="AlphaFoldDB" id="A0A8J5V4Q7"/>
<accession>A0A8J5V4Q7</accession>
<protein>
    <submittedName>
        <fullName evidence="2">Uncharacterized protein</fullName>
    </submittedName>
</protein>
<dbReference type="Proteomes" id="UP000729402">
    <property type="component" value="Unassembled WGS sequence"/>
</dbReference>
<name>A0A8J5V4Q7_ZIZPA</name>
<evidence type="ECO:0000313" key="3">
    <source>
        <dbReference type="Proteomes" id="UP000729402"/>
    </source>
</evidence>
<organism evidence="2 3">
    <name type="scientific">Zizania palustris</name>
    <name type="common">Northern wild rice</name>
    <dbReference type="NCBI Taxonomy" id="103762"/>
    <lineage>
        <taxon>Eukaryota</taxon>
        <taxon>Viridiplantae</taxon>
        <taxon>Streptophyta</taxon>
        <taxon>Embryophyta</taxon>
        <taxon>Tracheophyta</taxon>
        <taxon>Spermatophyta</taxon>
        <taxon>Magnoliopsida</taxon>
        <taxon>Liliopsida</taxon>
        <taxon>Poales</taxon>
        <taxon>Poaceae</taxon>
        <taxon>BOP clade</taxon>
        <taxon>Oryzoideae</taxon>
        <taxon>Oryzeae</taxon>
        <taxon>Zizaniinae</taxon>
        <taxon>Zizania</taxon>
    </lineage>
</organism>
<comment type="caution">
    <text evidence="2">The sequence shown here is derived from an EMBL/GenBank/DDBJ whole genome shotgun (WGS) entry which is preliminary data.</text>
</comment>